<dbReference type="AlphaFoldDB" id="A0A2T6ZM87"/>
<dbReference type="Gene3D" id="1.10.510.10">
    <property type="entry name" value="Transferase(Phosphotransferase) domain 1"/>
    <property type="match status" value="1"/>
</dbReference>
<dbReference type="InterPro" id="IPR011009">
    <property type="entry name" value="Kinase-like_dom_sf"/>
</dbReference>
<protein>
    <recommendedName>
        <fullName evidence="1">Protein kinase domain-containing protein</fullName>
    </recommendedName>
</protein>
<feature type="domain" description="Protein kinase" evidence="1">
    <location>
        <begin position="184"/>
        <end position="500"/>
    </location>
</feature>
<reference evidence="2 3" key="1">
    <citation type="submission" date="2017-04" db="EMBL/GenBank/DDBJ databases">
        <title>Draft genome sequence of Tuber borchii Vittad., a whitish edible truffle.</title>
        <authorList>
            <consortium name="DOE Joint Genome Institute"/>
            <person name="Murat C."/>
            <person name="Kuo A."/>
            <person name="Barry K.W."/>
            <person name="Clum A."/>
            <person name="Dockter R.B."/>
            <person name="Fauchery L."/>
            <person name="Iotti M."/>
            <person name="Kohler A."/>
            <person name="Labutti K."/>
            <person name="Lindquist E.A."/>
            <person name="Lipzen A."/>
            <person name="Ohm R.A."/>
            <person name="Wang M."/>
            <person name="Grigoriev I.V."/>
            <person name="Zambonelli A."/>
            <person name="Martin F.M."/>
        </authorList>
    </citation>
    <scope>NUCLEOTIDE SEQUENCE [LARGE SCALE GENOMIC DNA]</scope>
    <source>
        <strain evidence="2 3">Tbo3840</strain>
    </source>
</reference>
<dbReference type="GO" id="GO:0004672">
    <property type="term" value="F:protein kinase activity"/>
    <property type="evidence" value="ECO:0007669"/>
    <property type="project" value="InterPro"/>
</dbReference>
<dbReference type="Proteomes" id="UP000244722">
    <property type="component" value="Unassembled WGS sequence"/>
</dbReference>
<dbReference type="SUPFAM" id="SSF56112">
    <property type="entry name" value="Protein kinase-like (PK-like)"/>
    <property type="match status" value="1"/>
</dbReference>
<comment type="caution">
    <text evidence="2">The sequence shown here is derived from an EMBL/GenBank/DDBJ whole genome shotgun (WGS) entry which is preliminary data.</text>
</comment>
<dbReference type="SMART" id="SM00220">
    <property type="entry name" value="S_TKc"/>
    <property type="match status" value="1"/>
</dbReference>
<dbReference type="GO" id="GO:0005524">
    <property type="term" value="F:ATP binding"/>
    <property type="evidence" value="ECO:0007669"/>
    <property type="project" value="InterPro"/>
</dbReference>
<accession>A0A2T6ZM87</accession>
<dbReference type="STRING" id="42251.A0A2T6ZM87"/>
<gene>
    <name evidence="2" type="ORF">B9Z19DRAFT_1087935</name>
</gene>
<dbReference type="PROSITE" id="PS50011">
    <property type="entry name" value="PROTEIN_KINASE_DOM"/>
    <property type="match status" value="1"/>
</dbReference>
<evidence type="ECO:0000313" key="3">
    <source>
        <dbReference type="Proteomes" id="UP000244722"/>
    </source>
</evidence>
<sequence>MAVVGLTFRALSTLDICLRVGPVLRERYEDVQDTSRDLVDLNIRVENVWIRIEYQLNGVLRSEEEVPQVLCDHREGLLDQLLVLLHTAFKNIDKATEKNGKRKVLKFVLFTKGSLDKDVSALEKWRDTFGSTLHMPSIPRTPRFSRRVMEAKPRSDTSPIGSAIVDANEPTEQLPSFWLDSFRMYSLDPIGYSGAHIVFDDNTHTKYIMETIIVDQGLRDYSELDQEVEFLAEVLGEPKDLPGILTCKGVVRKVGTDGQLEEFQFILEMPHGLGDTPSCLRSVLHRSTHEPPPREDRVLLARQIANAVISVNNLYFIHGDMRPETVLIFPNPGSTLGVPFLVGLMFRSAVGISFRAGDYSWSKSLYRHPSSQGTHPNNIYRMQYDIYSLGVILLEIGLWSPFVDHNGQPGVALSQIVPILKDGDQSQGNAQIKKIFITMAQSDLPQIMGAKYADMVVACLTCLDRESELGSEIEFPEDDGILVGVRYVQRILRVLEEIEG</sequence>
<dbReference type="PANTHER" id="PTHR37542:SF3">
    <property type="entry name" value="PRION-INHIBITION AND PROPAGATION HELO DOMAIN-CONTAINING PROTEIN"/>
    <property type="match status" value="1"/>
</dbReference>
<evidence type="ECO:0000313" key="2">
    <source>
        <dbReference type="EMBL" id="PUU76593.1"/>
    </source>
</evidence>
<evidence type="ECO:0000259" key="1">
    <source>
        <dbReference type="PROSITE" id="PS50011"/>
    </source>
</evidence>
<organism evidence="2 3">
    <name type="scientific">Tuber borchii</name>
    <name type="common">White truffle</name>
    <dbReference type="NCBI Taxonomy" id="42251"/>
    <lineage>
        <taxon>Eukaryota</taxon>
        <taxon>Fungi</taxon>
        <taxon>Dikarya</taxon>
        <taxon>Ascomycota</taxon>
        <taxon>Pezizomycotina</taxon>
        <taxon>Pezizomycetes</taxon>
        <taxon>Pezizales</taxon>
        <taxon>Tuberaceae</taxon>
        <taxon>Tuber</taxon>
    </lineage>
</organism>
<dbReference type="PANTHER" id="PTHR37542">
    <property type="entry name" value="HELO DOMAIN-CONTAINING PROTEIN-RELATED"/>
    <property type="match status" value="1"/>
</dbReference>
<keyword evidence="3" id="KW-1185">Reference proteome</keyword>
<name>A0A2T6ZM87_TUBBO</name>
<dbReference type="EMBL" id="NESQ01000182">
    <property type="protein sequence ID" value="PUU76593.1"/>
    <property type="molecule type" value="Genomic_DNA"/>
</dbReference>
<dbReference type="InterPro" id="IPR000719">
    <property type="entry name" value="Prot_kinase_dom"/>
</dbReference>
<dbReference type="OrthoDB" id="1911848at2759"/>
<proteinExistence type="predicted"/>